<dbReference type="Pfam" id="PF02311">
    <property type="entry name" value="AraC_binding"/>
    <property type="match status" value="1"/>
</dbReference>
<dbReference type="PROSITE" id="PS00041">
    <property type="entry name" value="HTH_ARAC_FAMILY_1"/>
    <property type="match status" value="1"/>
</dbReference>
<evidence type="ECO:0000313" key="6">
    <source>
        <dbReference type="EMBL" id="MCE7511058.1"/>
    </source>
</evidence>
<dbReference type="InterPro" id="IPR050204">
    <property type="entry name" value="AraC_XylS_family_regulators"/>
</dbReference>
<dbReference type="CDD" id="cd06986">
    <property type="entry name" value="cupin_MmsR-like_N"/>
    <property type="match status" value="1"/>
</dbReference>
<dbReference type="InterPro" id="IPR018062">
    <property type="entry name" value="HTH_AraC-typ_CS"/>
</dbReference>
<evidence type="ECO:0000259" key="5">
    <source>
        <dbReference type="PROSITE" id="PS01124"/>
    </source>
</evidence>
<dbReference type="PRINTS" id="PR00032">
    <property type="entry name" value="HTHARAC"/>
</dbReference>
<keyword evidence="7" id="KW-1185">Reference proteome</keyword>
<dbReference type="RefSeq" id="WP_233926187.1">
    <property type="nucleotide sequence ID" value="NZ_CP012331.1"/>
</dbReference>
<dbReference type="SMART" id="SM00342">
    <property type="entry name" value="HTH_ARAC"/>
    <property type="match status" value="1"/>
</dbReference>
<accession>A0A9Q3W9Z3</accession>
<protein>
    <submittedName>
        <fullName evidence="6">AraC family transcriptional regulator</fullName>
    </submittedName>
</protein>
<dbReference type="InterPro" id="IPR018060">
    <property type="entry name" value="HTH_AraC"/>
</dbReference>
<dbReference type="PANTHER" id="PTHR46796:SF7">
    <property type="entry name" value="ARAC FAMILY TRANSCRIPTIONAL REGULATOR"/>
    <property type="match status" value="1"/>
</dbReference>
<dbReference type="SUPFAM" id="SSF46689">
    <property type="entry name" value="Homeodomain-like"/>
    <property type="match status" value="2"/>
</dbReference>
<dbReference type="EMBL" id="JAJVKT010000038">
    <property type="protein sequence ID" value="MCE7511058.1"/>
    <property type="molecule type" value="Genomic_DNA"/>
</dbReference>
<dbReference type="InterPro" id="IPR020449">
    <property type="entry name" value="Tscrpt_reg_AraC-type_HTH"/>
</dbReference>
<comment type="caution">
    <text evidence="6">The sequence shown here is derived from an EMBL/GenBank/DDBJ whole genome shotgun (WGS) entry which is preliminary data.</text>
</comment>
<dbReference type="Gene3D" id="1.10.10.60">
    <property type="entry name" value="Homeodomain-like"/>
    <property type="match status" value="2"/>
</dbReference>
<proteinExistence type="predicted"/>
<keyword evidence="1" id="KW-0805">Transcription regulation</keyword>
<evidence type="ECO:0000256" key="2">
    <source>
        <dbReference type="ARBA" id="ARBA00023125"/>
    </source>
</evidence>
<evidence type="ECO:0000313" key="7">
    <source>
        <dbReference type="Proteomes" id="UP001107961"/>
    </source>
</evidence>
<name>A0A9Q3W9Z3_9GAMM</name>
<sequence length="306" mass="35026">MDKIALMIGEPSPQVETSQWPLPKAGRRVVIPHTLVAELAEHPLCRDCMPHGVGFYPAAAGHHMGRAAPRDHLVIYCLAGSGVAELEGRRQPVRAGDVLLLREGQRHRYRANPQDPWTIYWVHLGGAEVDTYFDEILSSPDGFTATVGQHSRLTEDLELLLTTVTRFRPHHLIYAANLLKSLLSFMALMRRQRQARNVALDVPRIQAWLQAHLHQRIELEQLVSATSELSLYHFIREYKRQTGQTPMQAFQHLKITRACYLLDITDLSITQVAADLGYDDPYYFSRQFKKVMGVAPRDYRRERSER</sequence>
<dbReference type="InterPro" id="IPR009057">
    <property type="entry name" value="Homeodomain-like_sf"/>
</dbReference>
<dbReference type="Gene3D" id="2.60.120.280">
    <property type="entry name" value="Regulatory protein AraC"/>
    <property type="match status" value="1"/>
</dbReference>
<gene>
    <name evidence="6" type="ORF">LZG35_20685</name>
</gene>
<dbReference type="PROSITE" id="PS01124">
    <property type="entry name" value="HTH_ARAC_FAMILY_2"/>
    <property type="match status" value="1"/>
</dbReference>
<keyword evidence="2" id="KW-0238">DNA-binding</keyword>
<dbReference type="GO" id="GO:0003700">
    <property type="term" value="F:DNA-binding transcription factor activity"/>
    <property type="evidence" value="ECO:0007669"/>
    <property type="project" value="InterPro"/>
</dbReference>
<evidence type="ECO:0000256" key="3">
    <source>
        <dbReference type="ARBA" id="ARBA00023159"/>
    </source>
</evidence>
<dbReference type="InterPro" id="IPR037923">
    <property type="entry name" value="HTH-like"/>
</dbReference>
<reference evidence="6" key="1">
    <citation type="submission" date="2022-01" db="EMBL/GenBank/DDBJ databases">
        <authorList>
            <person name="Karlyshev A.V."/>
            <person name="Jaspars M."/>
        </authorList>
    </citation>
    <scope>NUCLEOTIDE SEQUENCE</scope>
    <source>
        <strain evidence="6">AGSA3-2</strain>
    </source>
</reference>
<evidence type="ECO:0000256" key="1">
    <source>
        <dbReference type="ARBA" id="ARBA00023015"/>
    </source>
</evidence>
<dbReference type="AlphaFoldDB" id="A0A9Q3W9Z3"/>
<dbReference type="GO" id="GO:0043565">
    <property type="term" value="F:sequence-specific DNA binding"/>
    <property type="evidence" value="ECO:0007669"/>
    <property type="project" value="InterPro"/>
</dbReference>
<organism evidence="6 7">
    <name type="scientific">Alloalcanivorax xenomutans</name>
    <dbReference type="NCBI Taxonomy" id="1094342"/>
    <lineage>
        <taxon>Bacteria</taxon>
        <taxon>Pseudomonadati</taxon>
        <taxon>Pseudomonadota</taxon>
        <taxon>Gammaproteobacteria</taxon>
        <taxon>Oceanospirillales</taxon>
        <taxon>Alcanivoracaceae</taxon>
        <taxon>Alloalcanivorax</taxon>
    </lineage>
</organism>
<feature type="domain" description="HTH araC/xylS-type" evidence="5">
    <location>
        <begin position="203"/>
        <end position="302"/>
    </location>
</feature>
<dbReference type="SUPFAM" id="SSF51215">
    <property type="entry name" value="Regulatory protein AraC"/>
    <property type="match status" value="1"/>
</dbReference>
<dbReference type="PANTHER" id="PTHR46796">
    <property type="entry name" value="HTH-TYPE TRANSCRIPTIONAL ACTIVATOR RHAS-RELATED"/>
    <property type="match status" value="1"/>
</dbReference>
<keyword evidence="3" id="KW-0010">Activator</keyword>
<dbReference type="Proteomes" id="UP001107961">
    <property type="component" value="Unassembled WGS sequence"/>
</dbReference>
<evidence type="ECO:0000256" key="4">
    <source>
        <dbReference type="ARBA" id="ARBA00023163"/>
    </source>
</evidence>
<keyword evidence="4" id="KW-0804">Transcription</keyword>
<dbReference type="InterPro" id="IPR003313">
    <property type="entry name" value="AraC-bd"/>
</dbReference>
<dbReference type="Pfam" id="PF12833">
    <property type="entry name" value="HTH_18"/>
    <property type="match status" value="1"/>
</dbReference>